<dbReference type="FunFam" id="3.30.300.30:FF:000008">
    <property type="entry name" value="2,3-dihydroxybenzoate-AMP ligase"/>
    <property type="match status" value="1"/>
</dbReference>
<evidence type="ECO:0000313" key="11">
    <source>
        <dbReference type="Proteomes" id="UP000315252"/>
    </source>
</evidence>
<dbReference type="OrthoDB" id="9803968at2"/>
<dbReference type="EC" id="6.2.1.44" evidence="6"/>
<keyword evidence="3" id="KW-0276">Fatty acid metabolism</keyword>
<dbReference type="InterPro" id="IPR042099">
    <property type="entry name" value="ANL_N_sf"/>
</dbReference>
<protein>
    <recommendedName>
        <fullName evidence="7">3-methylmercaptopropionyl-CoA ligase</fullName>
        <ecNumber evidence="6">6.2.1.44</ecNumber>
    </recommendedName>
</protein>
<dbReference type="InterPro" id="IPR000873">
    <property type="entry name" value="AMP-dep_synth/lig_dom"/>
</dbReference>
<proteinExistence type="inferred from homology"/>
<dbReference type="PROSITE" id="PS00455">
    <property type="entry name" value="AMP_BINDING"/>
    <property type="match status" value="1"/>
</dbReference>
<comment type="catalytic activity">
    <reaction evidence="5">
        <text>3-(methylsulfanyl)propanoate + ATP + CoA = 3-(methylsulfanyl)propanoyl-CoA + AMP + diphosphate</text>
        <dbReference type="Rhea" id="RHEA:43052"/>
        <dbReference type="ChEBI" id="CHEBI:30616"/>
        <dbReference type="ChEBI" id="CHEBI:33019"/>
        <dbReference type="ChEBI" id="CHEBI:49016"/>
        <dbReference type="ChEBI" id="CHEBI:57287"/>
        <dbReference type="ChEBI" id="CHEBI:82815"/>
        <dbReference type="ChEBI" id="CHEBI:456215"/>
        <dbReference type="EC" id="6.2.1.44"/>
    </reaction>
    <physiologicalReaction direction="left-to-right" evidence="5">
        <dbReference type="Rhea" id="RHEA:43053"/>
    </physiologicalReaction>
</comment>
<feature type="domain" description="AMP-dependent synthetase/ligase" evidence="8">
    <location>
        <begin position="31"/>
        <end position="400"/>
    </location>
</feature>
<evidence type="ECO:0000256" key="3">
    <source>
        <dbReference type="ARBA" id="ARBA00022832"/>
    </source>
</evidence>
<sequence length="553" mass="61160">MLGLMMGKPLLISSILKHGAEIYGQQEIVSRAVEGDLHRYSYEEAHKRAQRLANTLGRFGIERGDRIATLAWNGYRHFEIYYAVSGFGAVCHTLNPRLHPSQIAYILNHAEDKYLFIDLTFMPLIEAMAGQLESLRGIVVMTDHAHMPESKIPGLLCYEELLANASDQFDWPEFDENSASSLCYTSGTTGHPKGVLYSHRSTLLHSMAIALPGIMNFSEKAAVLPVVPMFHVNAWGIPYATPFTGTKLVNPGPKLDGDSLWELMETEGVTASAGVPTIWLDLLRAMRERGRAPANLEFVVIGGSATPKSMVKDFEKDFGVEVRQGWGMTETSPVGTINVVKQSHLDLPDDERHEIQIKQGRKLFGVDLKIVDENGSALPHDGQAQGELKISGPWVCSAYFKAESGEDQGNRHDEEGWFSTGDVATIDPEGYVQITDRVKDMIKSGGEWISSIDLENAATGHPDVMMAAVIGVHHHKWDERPLLLIVPKADATPDQDAVRDYLAGQVAKWWLPDDIIFVESLPLGATGKILKNRLREEYKDHLSDGNESVSHSS</sequence>
<evidence type="ECO:0000256" key="1">
    <source>
        <dbReference type="ARBA" id="ARBA00006432"/>
    </source>
</evidence>
<evidence type="ECO:0000259" key="9">
    <source>
        <dbReference type="Pfam" id="PF13193"/>
    </source>
</evidence>
<keyword evidence="2 10" id="KW-0436">Ligase</keyword>
<feature type="domain" description="AMP-binding enzyme C-terminal" evidence="9">
    <location>
        <begin position="454"/>
        <end position="528"/>
    </location>
</feature>
<evidence type="ECO:0000259" key="8">
    <source>
        <dbReference type="Pfam" id="PF00501"/>
    </source>
</evidence>
<dbReference type="PANTHER" id="PTHR43859">
    <property type="entry name" value="ACYL-ACTIVATING ENZYME"/>
    <property type="match status" value="1"/>
</dbReference>
<keyword evidence="11" id="KW-1185">Reference proteome</keyword>
<dbReference type="Pfam" id="PF13193">
    <property type="entry name" value="AMP-binding_C"/>
    <property type="match status" value="1"/>
</dbReference>
<dbReference type="SUPFAM" id="SSF56801">
    <property type="entry name" value="Acetyl-CoA synthetase-like"/>
    <property type="match status" value="1"/>
</dbReference>
<dbReference type="PANTHER" id="PTHR43859:SF4">
    <property type="entry name" value="BUTANOATE--COA LIGASE AAE1-RELATED"/>
    <property type="match status" value="1"/>
</dbReference>
<accession>A0A545TUG3</accession>
<evidence type="ECO:0000256" key="2">
    <source>
        <dbReference type="ARBA" id="ARBA00022598"/>
    </source>
</evidence>
<evidence type="ECO:0000256" key="6">
    <source>
        <dbReference type="ARBA" id="ARBA00066616"/>
    </source>
</evidence>
<dbReference type="NCBIfam" id="NF005426">
    <property type="entry name" value="PRK07008.1"/>
    <property type="match status" value="1"/>
</dbReference>
<dbReference type="NCBIfam" id="NF004837">
    <property type="entry name" value="PRK06187.1"/>
    <property type="match status" value="1"/>
</dbReference>
<gene>
    <name evidence="10" type="ORF">FKG95_11940</name>
</gene>
<evidence type="ECO:0000256" key="7">
    <source>
        <dbReference type="ARBA" id="ARBA00067668"/>
    </source>
</evidence>
<dbReference type="GO" id="GO:0006631">
    <property type="term" value="P:fatty acid metabolic process"/>
    <property type="evidence" value="ECO:0007669"/>
    <property type="project" value="UniProtKB-KW"/>
</dbReference>
<evidence type="ECO:0000256" key="5">
    <source>
        <dbReference type="ARBA" id="ARBA00051915"/>
    </source>
</evidence>
<dbReference type="InterPro" id="IPR045851">
    <property type="entry name" value="AMP-bd_C_sf"/>
</dbReference>
<dbReference type="InterPro" id="IPR025110">
    <property type="entry name" value="AMP-bd_C"/>
</dbReference>
<name>A0A545TUG3_9PROT</name>
<organism evidence="10 11">
    <name type="scientific">Denitrobaculum tricleocarpae</name>
    <dbReference type="NCBI Taxonomy" id="2591009"/>
    <lineage>
        <taxon>Bacteria</taxon>
        <taxon>Pseudomonadati</taxon>
        <taxon>Pseudomonadota</taxon>
        <taxon>Alphaproteobacteria</taxon>
        <taxon>Rhodospirillales</taxon>
        <taxon>Rhodospirillaceae</taxon>
        <taxon>Denitrobaculum</taxon>
    </lineage>
</organism>
<dbReference type="GO" id="GO:0016874">
    <property type="term" value="F:ligase activity"/>
    <property type="evidence" value="ECO:0007669"/>
    <property type="project" value="UniProtKB-KW"/>
</dbReference>
<dbReference type="AlphaFoldDB" id="A0A545TUG3"/>
<keyword evidence="4" id="KW-0443">Lipid metabolism</keyword>
<dbReference type="Gene3D" id="3.30.300.30">
    <property type="match status" value="1"/>
</dbReference>
<comment type="similarity">
    <text evidence="1">Belongs to the ATP-dependent AMP-binding enzyme family.</text>
</comment>
<dbReference type="RefSeq" id="WP_142896566.1">
    <property type="nucleotide sequence ID" value="NZ_ML660054.1"/>
</dbReference>
<reference evidence="10 11" key="1">
    <citation type="submission" date="2019-06" db="EMBL/GenBank/DDBJ databases">
        <title>Whole genome sequence for Rhodospirillaceae sp. R148.</title>
        <authorList>
            <person name="Wang G."/>
        </authorList>
    </citation>
    <scope>NUCLEOTIDE SEQUENCE [LARGE SCALE GENOMIC DNA]</scope>
    <source>
        <strain evidence="10 11">R148</strain>
    </source>
</reference>
<dbReference type="Gene3D" id="3.40.50.12780">
    <property type="entry name" value="N-terminal domain of ligase-like"/>
    <property type="match status" value="1"/>
</dbReference>
<comment type="caution">
    <text evidence="10">The sequence shown here is derived from an EMBL/GenBank/DDBJ whole genome shotgun (WGS) entry which is preliminary data.</text>
</comment>
<evidence type="ECO:0000256" key="4">
    <source>
        <dbReference type="ARBA" id="ARBA00023098"/>
    </source>
</evidence>
<dbReference type="Pfam" id="PF00501">
    <property type="entry name" value="AMP-binding"/>
    <property type="match status" value="1"/>
</dbReference>
<dbReference type="CDD" id="cd12119">
    <property type="entry name" value="ttLC_FACS_AlkK_like"/>
    <property type="match status" value="1"/>
</dbReference>
<dbReference type="InterPro" id="IPR020845">
    <property type="entry name" value="AMP-binding_CS"/>
</dbReference>
<evidence type="ECO:0000313" key="10">
    <source>
        <dbReference type="EMBL" id="TQV80852.1"/>
    </source>
</evidence>
<dbReference type="Proteomes" id="UP000315252">
    <property type="component" value="Unassembled WGS sequence"/>
</dbReference>
<dbReference type="EMBL" id="VHSH01000003">
    <property type="protein sequence ID" value="TQV80852.1"/>
    <property type="molecule type" value="Genomic_DNA"/>
</dbReference>